<keyword evidence="4" id="KW-1185">Reference proteome</keyword>
<evidence type="ECO:0000256" key="2">
    <source>
        <dbReference type="SAM" id="Phobius"/>
    </source>
</evidence>
<protein>
    <submittedName>
        <fullName evidence="3">Uncharacterized protein</fullName>
    </submittedName>
</protein>
<feature type="transmembrane region" description="Helical" evidence="2">
    <location>
        <begin position="161"/>
        <end position="183"/>
    </location>
</feature>
<gene>
    <name evidence="3" type="ORF">Cgig2_028183</name>
</gene>
<dbReference type="AlphaFoldDB" id="A0A9Q1JHR5"/>
<feature type="region of interest" description="Disordered" evidence="1">
    <location>
        <begin position="226"/>
        <end position="247"/>
    </location>
</feature>
<dbReference type="EMBL" id="JAKOGI010001398">
    <property type="protein sequence ID" value="KAJ8425822.1"/>
    <property type="molecule type" value="Genomic_DNA"/>
</dbReference>
<keyword evidence="2" id="KW-0472">Membrane</keyword>
<name>A0A9Q1JHR5_9CARY</name>
<proteinExistence type="predicted"/>
<feature type="compositionally biased region" description="Low complexity" evidence="1">
    <location>
        <begin position="307"/>
        <end position="325"/>
    </location>
</feature>
<evidence type="ECO:0000313" key="3">
    <source>
        <dbReference type="EMBL" id="KAJ8425822.1"/>
    </source>
</evidence>
<feature type="transmembrane region" description="Helical" evidence="2">
    <location>
        <begin position="120"/>
        <end position="141"/>
    </location>
</feature>
<organism evidence="3 4">
    <name type="scientific">Carnegiea gigantea</name>
    <dbReference type="NCBI Taxonomy" id="171969"/>
    <lineage>
        <taxon>Eukaryota</taxon>
        <taxon>Viridiplantae</taxon>
        <taxon>Streptophyta</taxon>
        <taxon>Embryophyta</taxon>
        <taxon>Tracheophyta</taxon>
        <taxon>Spermatophyta</taxon>
        <taxon>Magnoliopsida</taxon>
        <taxon>eudicotyledons</taxon>
        <taxon>Gunneridae</taxon>
        <taxon>Pentapetalae</taxon>
        <taxon>Caryophyllales</taxon>
        <taxon>Cactineae</taxon>
        <taxon>Cactaceae</taxon>
        <taxon>Cactoideae</taxon>
        <taxon>Echinocereeae</taxon>
        <taxon>Carnegiea</taxon>
    </lineage>
</organism>
<dbReference type="Proteomes" id="UP001153076">
    <property type="component" value="Unassembled WGS sequence"/>
</dbReference>
<evidence type="ECO:0000256" key="1">
    <source>
        <dbReference type="SAM" id="MobiDB-lite"/>
    </source>
</evidence>
<keyword evidence="2" id="KW-0812">Transmembrane</keyword>
<sequence length="351" mass="38031">MGVDDLGIRSSPSYPRSGPNFDLVRSSLLNFIPNRSLVQAGPDRTGPAWIGPDRGFSVRSSVLSFPVFGLRSGPVLDRVDRLVDQTDRFYSSSFSSVPFSSATLLDSRCSALAGRRQLQLLLAFFSLTHAHLLSSALLLLLNPDLLSVFVQLVERILGSIFVLPSFVIQCLKLLGAMAVNFWASSHRFQAHQDANVWSRSGPIRSGLGPTPDRSGPRSKVWQIFSPRSSRSGPVRSDPGPMNTPNPNLLLSLSKTLTSIVEFEIVEKEKVALDSISTLKKAIKSKGSFICSQTSTMGKKKVCGSSQAPSLPKKSSRPPSSSNAPSGTKGTKDVYPLILARSTRGLVFVNEE</sequence>
<comment type="caution">
    <text evidence="3">The sequence shown here is derived from an EMBL/GenBank/DDBJ whole genome shotgun (WGS) entry which is preliminary data.</text>
</comment>
<keyword evidence="2" id="KW-1133">Transmembrane helix</keyword>
<feature type="region of interest" description="Disordered" evidence="1">
    <location>
        <begin position="298"/>
        <end position="335"/>
    </location>
</feature>
<reference evidence="3" key="1">
    <citation type="submission" date="2022-04" db="EMBL/GenBank/DDBJ databases">
        <title>Carnegiea gigantea Genome sequencing and assembly v2.</title>
        <authorList>
            <person name="Copetti D."/>
            <person name="Sanderson M.J."/>
            <person name="Burquez A."/>
            <person name="Wojciechowski M.F."/>
        </authorList>
    </citation>
    <scope>NUCLEOTIDE SEQUENCE</scope>
    <source>
        <strain evidence="3">SGP5-SGP5p</strain>
        <tissue evidence="3">Aerial part</tissue>
    </source>
</reference>
<accession>A0A9Q1JHR5</accession>
<evidence type="ECO:0000313" key="4">
    <source>
        <dbReference type="Proteomes" id="UP001153076"/>
    </source>
</evidence>